<evidence type="ECO:0000256" key="3">
    <source>
        <dbReference type="ARBA" id="ARBA00022833"/>
    </source>
</evidence>
<reference evidence="6" key="1">
    <citation type="submission" date="2022-07" db="EMBL/GenBank/DDBJ databases">
        <title>Phylogenomic reconstructions and comparative analyses of Kickxellomycotina fungi.</title>
        <authorList>
            <person name="Reynolds N.K."/>
            <person name="Stajich J.E."/>
            <person name="Barry K."/>
            <person name="Grigoriev I.V."/>
            <person name="Crous P."/>
            <person name="Smith M.E."/>
        </authorList>
    </citation>
    <scope>NUCLEOTIDE SEQUENCE</scope>
    <source>
        <strain evidence="6">RSA 567</strain>
    </source>
</reference>
<dbReference type="PANTHER" id="PTHR14742">
    <property type="entry name" value="RIBONUCLEASE P SUBUNIT P21"/>
    <property type="match status" value="1"/>
</dbReference>
<evidence type="ECO:0000256" key="2">
    <source>
        <dbReference type="ARBA" id="ARBA00022723"/>
    </source>
</evidence>
<comment type="caution">
    <text evidence="6">The sequence shown here is derived from an EMBL/GenBank/DDBJ whole genome shotgun (WGS) entry which is preliminary data.</text>
</comment>
<dbReference type="PANTHER" id="PTHR14742:SF0">
    <property type="entry name" value="RIBONUCLEASE P PROTEIN SUBUNIT P21"/>
    <property type="match status" value="1"/>
</dbReference>
<feature type="compositionally biased region" description="Basic residues" evidence="5">
    <location>
        <begin position="85"/>
        <end position="95"/>
    </location>
</feature>
<keyword evidence="7" id="KW-1185">Reference proteome</keyword>
<gene>
    <name evidence="6" type="ORF">H4R34_002473</name>
</gene>
<dbReference type="InterPro" id="IPR007175">
    <property type="entry name" value="Rpr2/Snm1/Rpp21"/>
</dbReference>
<evidence type="ECO:0000256" key="1">
    <source>
        <dbReference type="ARBA" id="ARBA00022694"/>
    </source>
</evidence>
<comment type="similarity">
    <text evidence="4">Belongs to the eukaryotic/archaeal RNase P protein component 4 family.</text>
</comment>
<dbReference type="EMBL" id="JANBQB010000171">
    <property type="protein sequence ID" value="KAJ1980390.1"/>
    <property type="molecule type" value="Genomic_DNA"/>
</dbReference>
<dbReference type="GO" id="GO:0008033">
    <property type="term" value="P:tRNA processing"/>
    <property type="evidence" value="ECO:0007669"/>
    <property type="project" value="UniProtKB-KW"/>
</dbReference>
<dbReference type="Proteomes" id="UP001151582">
    <property type="component" value="Unassembled WGS sequence"/>
</dbReference>
<organism evidence="6 7">
    <name type="scientific">Dimargaris verticillata</name>
    <dbReference type="NCBI Taxonomy" id="2761393"/>
    <lineage>
        <taxon>Eukaryota</taxon>
        <taxon>Fungi</taxon>
        <taxon>Fungi incertae sedis</taxon>
        <taxon>Zoopagomycota</taxon>
        <taxon>Kickxellomycotina</taxon>
        <taxon>Dimargaritomycetes</taxon>
        <taxon>Dimargaritales</taxon>
        <taxon>Dimargaritaceae</taxon>
        <taxon>Dimargaris</taxon>
    </lineage>
</organism>
<evidence type="ECO:0000256" key="4">
    <source>
        <dbReference type="ARBA" id="ARBA00038402"/>
    </source>
</evidence>
<dbReference type="AlphaFoldDB" id="A0A9W8EE21"/>
<dbReference type="Pfam" id="PF04032">
    <property type="entry name" value="Rpr2"/>
    <property type="match status" value="1"/>
</dbReference>
<evidence type="ECO:0000256" key="5">
    <source>
        <dbReference type="SAM" id="MobiDB-lite"/>
    </source>
</evidence>
<dbReference type="OrthoDB" id="10330207at2759"/>
<proteinExistence type="inferred from homology"/>
<sequence length="325" mass="35967">MYPPTELNHSTGRLQHLWTLAQKCQSTCPQLAAYYITQLRQISYTEGFQLPSEFDNAYCHCCGAALLPGVTTLVDILSSKQAGFVKRKRQRKSHQTKSASHTAAQPENLAIPTQYHAKPLSLTLKRQKVQPTGAKVLVPTTKFLERVEQEELRSGNRTFAQVSKALNSCRLTGYRNRQCLVESFARYHCQLCGTNAFIPAKLKPTRQPLPASGPKSLAAMLPITREAAPSLPIPTPKPSGAGLKMPTQGSRRPPVAAPTRPLPISTTLKTKKKKKTKQGKQLAKTQPRKDSAADISLRGFLEQQQQSKTSIAKNDSSLRDFLRNL</sequence>
<evidence type="ECO:0000313" key="7">
    <source>
        <dbReference type="Proteomes" id="UP001151582"/>
    </source>
</evidence>
<feature type="compositionally biased region" description="Basic residues" evidence="5">
    <location>
        <begin position="269"/>
        <end position="278"/>
    </location>
</feature>
<dbReference type="GO" id="GO:0005655">
    <property type="term" value="C:nucleolar ribonuclease P complex"/>
    <property type="evidence" value="ECO:0007669"/>
    <property type="project" value="TreeGrafter"/>
</dbReference>
<dbReference type="GO" id="GO:0046872">
    <property type="term" value="F:metal ion binding"/>
    <property type="evidence" value="ECO:0007669"/>
    <property type="project" value="UniProtKB-KW"/>
</dbReference>
<accession>A0A9W8EE21</accession>
<keyword evidence="2" id="KW-0479">Metal-binding</keyword>
<feature type="region of interest" description="Disordered" evidence="5">
    <location>
        <begin position="85"/>
        <end position="105"/>
    </location>
</feature>
<name>A0A9W8EE21_9FUNG</name>
<keyword evidence="1" id="KW-0819">tRNA processing</keyword>
<feature type="compositionally biased region" description="Polar residues" evidence="5">
    <location>
        <begin position="302"/>
        <end position="315"/>
    </location>
</feature>
<protein>
    <submittedName>
        <fullName evidence="6">Uncharacterized protein</fullName>
    </submittedName>
</protein>
<evidence type="ECO:0000313" key="6">
    <source>
        <dbReference type="EMBL" id="KAJ1980390.1"/>
    </source>
</evidence>
<feature type="compositionally biased region" description="Basic and acidic residues" evidence="5">
    <location>
        <begin position="316"/>
        <end position="325"/>
    </location>
</feature>
<feature type="compositionally biased region" description="Polar residues" evidence="5">
    <location>
        <begin position="96"/>
        <end position="105"/>
    </location>
</feature>
<keyword evidence="3" id="KW-0862">Zinc</keyword>
<feature type="region of interest" description="Disordered" evidence="5">
    <location>
        <begin position="228"/>
        <end position="325"/>
    </location>
</feature>